<keyword evidence="7" id="KW-1185">Reference proteome</keyword>
<evidence type="ECO:0000313" key="7">
    <source>
        <dbReference type="Proteomes" id="UP000198668"/>
    </source>
</evidence>
<dbReference type="InterPro" id="IPR036188">
    <property type="entry name" value="FAD/NAD-bd_sf"/>
</dbReference>
<dbReference type="GO" id="GO:0016491">
    <property type="term" value="F:oxidoreductase activity"/>
    <property type="evidence" value="ECO:0007669"/>
    <property type="project" value="UniProtKB-KW"/>
</dbReference>
<evidence type="ECO:0000259" key="5">
    <source>
        <dbReference type="Pfam" id="PF01266"/>
    </source>
</evidence>
<feature type="domain" description="FAD dependent oxidoreductase" evidence="5">
    <location>
        <begin position="28"/>
        <end position="376"/>
    </location>
</feature>
<evidence type="ECO:0000256" key="2">
    <source>
        <dbReference type="ARBA" id="ARBA00009410"/>
    </source>
</evidence>
<dbReference type="InterPro" id="IPR006076">
    <property type="entry name" value="FAD-dep_OxRdtase"/>
</dbReference>
<dbReference type="GO" id="GO:0005737">
    <property type="term" value="C:cytoplasm"/>
    <property type="evidence" value="ECO:0007669"/>
    <property type="project" value="TreeGrafter"/>
</dbReference>
<proteinExistence type="inferred from homology"/>
<name>A0A1I3CMD2_9LACT</name>
<comment type="similarity">
    <text evidence="2">Belongs to the DadA oxidoreductase family.</text>
</comment>
<dbReference type="PANTHER" id="PTHR13847:SF286">
    <property type="entry name" value="D-AMINO ACID DEHYDROGENASE"/>
    <property type="match status" value="1"/>
</dbReference>
<dbReference type="Gene3D" id="3.50.50.60">
    <property type="entry name" value="FAD/NAD(P)-binding domain"/>
    <property type="match status" value="1"/>
</dbReference>
<evidence type="ECO:0000256" key="3">
    <source>
        <dbReference type="ARBA" id="ARBA00022630"/>
    </source>
</evidence>
<keyword evidence="4" id="KW-0560">Oxidoreductase</keyword>
<dbReference type="Pfam" id="PF01266">
    <property type="entry name" value="DAO"/>
    <property type="match status" value="1"/>
</dbReference>
<sequence length="402" mass="44439">MTNLLLKETRQRHDFTVFCRIMMNQPKKIAVIGGGIVGSTTAFYLSQTDTDVTLYDEETGQATSAAAGIICPWLSQRRNQKWYRLAAGGAAFYPTLMKDIGEGLQYSVIYRQVGTLVFKKTPKLLDKLEKIVQKRRIDAPMIGELAVLSPEDIQEKMPLLETRNPALFASGGAKVDGAQLTQTLKEKAQQNGVVFHKKKVSLHVESMDESPYIINDGTRQERFDAVVLAVGAWLPKLLEPLGYAVDIRPQKGQLVELQLDAETDVWPVVMPDGEMDIIPFAGGKIIVGATHENDKGYDLEPTKEQLQLMLQEANKLVPELEKATITRTRVGTRAYTSDFAPFFGEVPHAPRLYAASGLGASGLTSGPLIARMLTQLIKGEQTDLPLENYPINDYIQKSNSSS</sequence>
<dbReference type="Gene3D" id="3.30.9.10">
    <property type="entry name" value="D-Amino Acid Oxidase, subunit A, domain 2"/>
    <property type="match status" value="1"/>
</dbReference>
<gene>
    <name evidence="6" type="ORF">SAMN04489868_12016</name>
</gene>
<comment type="cofactor">
    <cofactor evidence="1">
        <name>FAD</name>
        <dbReference type="ChEBI" id="CHEBI:57692"/>
    </cofactor>
</comment>
<dbReference type="AlphaFoldDB" id="A0A1I3CMD2"/>
<dbReference type="SUPFAM" id="SSF54373">
    <property type="entry name" value="FAD-linked reductases, C-terminal domain"/>
    <property type="match status" value="1"/>
</dbReference>
<evidence type="ECO:0000256" key="1">
    <source>
        <dbReference type="ARBA" id="ARBA00001974"/>
    </source>
</evidence>
<dbReference type="Proteomes" id="UP000198668">
    <property type="component" value="Unassembled WGS sequence"/>
</dbReference>
<dbReference type="PANTHER" id="PTHR13847">
    <property type="entry name" value="SARCOSINE DEHYDROGENASE-RELATED"/>
    <property type="match status" value="1"/>
</dbReference>
<protein>
    <submittedName>
        <fullName evidence="6">Glycine/D-amino acid oxidase</fullName>
    </submittedName>
</protein>
<evidence type="ECO:0000313" key="6">
    <source>
        <dbReference type="EMBL" id="SFH75730.1"/>
    </source>
</evidence>
<keyword evidence="3" id="KW-0285">Flavoprotein</keyword>
<reference evidence="6 7" key="1">
    <citation type="submission" date="2016-10" db="EMBL/GenBank/DDBJ databases">
        <authorList>
            <person name="de Groot N.N."/>
        </authorList>
    </citation>
    <scope>NUCLEOTIDE SEQUENCE [LARGE SCALE GENOMIC DNA]</scope>
    <source>
        <strain evidence="6 7">DSM 27630</strain>
    </source>
</reference>
<accession>A0A1I3CMD2</accession>
<evidence type="ECO:0000256" key="4">
    <source>
        <dbReference type="ARBA" id="ARBA00023002"/>
    </source>
</evidence>
<organism evidence="6 7">
    <name type="scientific">Pisciglobus halotolerans</name>
    <dbReference type="NCBI Taxonomy" id="745365"/>
    <lineage>
        <taxon>Bacteria</taxon>
        <taxon>Bacillati</taxon>
        <taxon>Bacillota</taxon>
        <taxon>Bacilli</taxon>
        <taxon>Lactobacillales</taxon>
        <taxon>Carnobacteriaceae</taxon>
    </lineage>
</organism>
<dbReference type="EMBL" id="FOQE01000020">
    <property type="protein sequence ID" value="SFH75730.1"/>
    <property type="molecule type" value="Genomic_DNA"/>
</dbReference>
<dbReference type="SUPFAM" id="SSF51905">
    <property type="entry name" value="FAD/NAD(P)-binding domain"/>
    <property type="match status" value="1"/>
</dbReference>